<evidence type="ECO:0000256" key="3">
    <source>
        <dbReference type="ARBA" id="ARBA00022475"/>
    </source>
</evidence>
<feature type="transmembrane region" description="Helical" evidence="7">
    <location>
        <begin position="205"/>
        <end position="227"/>
    </location>
</feature>
<keyword evidence="6 7" id="KW-0472">Membrane</keyword>
<evidence type="ECO:0000256" key="5">
    <source>
        <dbReference type="ARBA" id="ARBA00022989"/>
    </source>
</evidence>
<dbReference type="RefSeq" id="WP_324716628.1">
    <property type="nucleotide sequence ID" value="NZ_CP141615.1"/>
</dbReference>
<feature type="domain" description="ABC transmembrane type-1" evidence="8">
    <location>
        <begin position="90"/>
        <end position="270"/>
    </location>
</feature>
<evidence type="ECO:0000256" key="1">
    <source>
        <dbReference type="ARBA" id="ARBA00004651"/>
    </source>
</evidence>
<reference evidence="9 10" key="1">
    <citation type="journal article" date="2024" name="Front. Microbiol.">
        <title>Novel thermophilic genera Geochorda gen. nov. and Carboxydochorda gen. nov. from the deep terrestrial subsurface reveal the ecophysiological diversity in the class Limnochordia.</title>
        <authorList>
            <person name="Karnachuk O.V."/>
            <person name="Lukina A.P."/>
            <person name="Avakyan M.R."/>
            <person name="Kadnikov V.V."/>
            <person name="Begmatov S."/>
            <person name="Beletsky A.V."/>
            <person name="Vlasova K.G."/>
            <person name="Novikov A.A."/>
            <person name="Shcherbakova V.A."/>
            <person name="Mardanov A.V."/>
            <person name="Ravin N.V."/>
        </authorList>
    </citation>
    <scope>NUCLEOTIDE SEQUENCE [LARGE SCALE GENOMIC DNA]</scope>
    <source>
        <strain evidence="9 10">L945</strain>
    </source>
</reference>
<evidence type="ECO:0000313" key="10">
    <source>
        <dbReference type="Proteomes" id="UP001332192"/>
    </source>
</evidence>
<dbReference type="InterPro" id="IPR035906">
    <property type="entry name" value="MetI-like_sf"/>
</dbReference>
<comment type="similarity">
    <text evidence="7">Belongs to the binding-protein-dependent transport system permease family.</text>
</comment>
<name>A0ABZ1BX55_9FIRM</name>
<keyword evidence="2 7" id="KW-0813">Transport</keyword>
<accession>A0ABZ1BX55</accession>
<dbReference type="PANTHER" id="PTHR30151:SF38">
    <property type="entry name" value="ALIPHATIC SULFONATES TRANSPORT PERMEASE PROTEIN SSUC-RELATED"/>
    <property type="match status" value="1"/>
</dbReference>
<sequence length="285" mass="30354">MAITPSSTGSVSRGVPVPGGHPGTLPALAHGMLADARRRDALLATLGLVALLTLWEWAARQAGPALIPSPRTVAVRLWRETTAGPLLYHLEATTLRVLSATILGLVAGGAAGLWMGLSRRADAFFGPWLVTALAIPRLLIIVVAYLTVGLDETAAVLATAASVAPGVAAAMREAARALDRKLLDMATVFPVPRMARWRYVLLPQVMPYLAGSARVAVGLAFKMVLFAELLGRPSGVGYQIHFYFQMFNMQAILAYGVATVAVAQAAESLMRAAERRVFRWRPPAP</sequence>
<feature type="transmembrane region" description="Helical" evidence="7">
    <location>
        <begin position="247"/>
        <end position="266"/>
    </location>
</feature>
<dbReference type="Gene3D" id="1.10.3720.10">
    <property type="entry name" value="MetI-like"/>
    <property type="match status" value="1"/>
</dbReference>
<evidence type="ECO:0000259" key="8">
    <source>
        <dbReference type="PROSITE" id="PS50928"/>
    </source>
</evidence>
<evidence type="ECO:0000256" key="4">
    <source>
        <dbReference type="ARBA" id="ARBA00022692"/>
    </source>
</evidence>
<keyword evidence="4 7" id="KW-0812">Transmembrane</keyword>
<dbReference type="InterPro" id="IPR000515">
    <property type="entry name" value="MetI-like"/>
</dbReference>
<gene>
    <name evidence="9" type="ORF">U7230_14950</name>
</gene>
<keyword evidence="5 7" id="KW-1133">Transmembrane helix</keyword>
<dbReference type="PROSITE" id="PS50928">
    <property type="entry name" value="ABC_TM1"/>
    <property type="match status" value="1"/>
</dbReference>
<keyword evidence="10" id="KW-1185">Reference proteome</keyword>
<dbReference type="SUPFAM" id="SSF161098">
    <property type="entry name" value="MetI-like"/>
    <property type="match status" value="1"/>
</dbReference>
<comment type="subcellular location">
    <subcellularLocation>
        <location evidence="1 7">Cell membrane</location>
        <topology evidence="1 7">Multi-pass membrane protein</topology>
    </subcellularLocation>
</comment>
<dbReference type="Proteomes" id="UP001332192">
    <property type="component" value="Chromosome"/>
</dbReference>
<keyword evidence="3" id="KW-1003">Cell membrane</keyword>
<dbReference type="EMBL" id="CP141615">
    <property type="protein sequence ID" value="WRP17357.1"/>
    <property type="molecule type" value="Genomic_DNA"/>
</dbReference>
<feature type="transmembrane region" description="Helical" evidence="7">
    <location>
        <begin position="97"/>
        <end position="117"/>
    </location>
</feature>
<feature type="transmembrane region" description="Helical" evidence="7">
    <location>
        <begin position="124"/>
        <end position="148"/>
    </location>
</feature>
<organism evidence="9 10">
    <name type="scientific">Carboxydichorda subterranea</name>
    <dbReference type="NCBI Taxonomy" id="3109565"/>
    <lineage>
        <taxon>Bacteria</taxon>
        <taxon>Bacillati</taxon>
        <taxon>Bacillota</taxon>
        <taxon>Limnochordia</taxon>
        <taxon>Limnochordales</taxon>
        <taxon>Geochordaceae</taxon>
        <taxon>Carboxydichorda</taxon>
    </lineage>
</organism>
<evidence type="ECO:0000256" key="7">
    <source>
        <dbReference type="RuleBase" id="RU363032"/>
    </source>
</evidence>
<evidence type="ECO:0000313" key="9">
    <source>
        <dbReference type="EMBL" id="WRP17357.1"/>
    </source>
</evidence>
<feature type="transmembrane region" description="Helical" evidence="7">
    <location>
        <begin position="154"/>
        <end position="171"/>
    </location>
</feature>
<feature type="transmembrane region" description="Helical" evidence="7">
    <location>
        <begin position="41"/>
        <end position="58"/>
    </location>
</feature>
<evidence type="ECO:0000256" key="6">
    <source>
        <dbReference type="ARBA" id="ARBA00023136"/>
    </source>
</evidence>
<dbReference type="Pfam" id="PF00528">
    <property type="entry name" value="BPD_transp_1"/>
    <property type="match status" value="1"/>
</dbReference>
<evidence type="ECO:0000256" key="2">
    <source>
        <dbReference type="ARBA" id="ARBA00022448"/>
    </source>
</evidence>
<dbReference type="PANTHER" id="PTHR30151">
    <property type="entry name" value="ALKANE SULFONATE ABC TRANSPORTER-RELATED, MEMBRANE SUBUNIT"/>
    <property type="match status" value="1"/>
</dbReference>
<proteinExistence type="inferred from homology"/>
<protein>
    <submittedName>
        <fullName evidence="9">ABC transporter permease subunit</fullName>
    </submittedName>
</protein>